<protein>
    <submittedName>
        <fullName evidence="4">NADP-dependent oxidoreductase</fullName>
    </submittedName>
</protein>
<dbReference type="PANTHER" id="PTHR44154:SF1">
    <property type="entry name" value="QUINONE OXIDOREDUCTASE"/>
    <property type="match status" value="1"/>
</dbReference>
<dbReference type="Pfam" id="PF13602">
    <property type="entry name" value="ADH_zinc_N_2"/>
    <property type="match status" value="1"/>
</dbReference>
<proteinExistence type="predicted"/>
<dbReference type="InterPro" id="IPR013154">
    <property type="entry name" value="ADH-like_N"/>
</dbReference>
<evidence type="ECO:0000256" key="1">
    <source>
        <dbReference type="ARBA" id="ARBA00022857"/>
    </source>
</evidence>
<name>A0A4R9BCV3_9MICO</name>
<dbReference type="EMBL" id="SOHH01000037">
    <property type="protein sequence ID" value="TFD81279.1"/>
    <property type="molecule type" value="Genomic_DNA"/>
</dbReference>
<dbReference type="PANTHER" id="PTHR44154">
    <property type="entry name" value="QUINONE OXIDOREDUCTASE"/>
    <property type="match status" value="1"/>
</dbReference>
<dbReference type="SMART" id="SM00829">
    <property type="entry name" value="PKS_ER"/>
    <property type="match status" value="1"/>
</dbReference>
<dbReference type="Proteomes" id="UP000298313">
    <property type="component" value="Unassembled WGS sequence"/>
</dbReference>
<organism evidence="4 5">
    <name type="scientific">Cryobacterium fucosi</name>
    <dbReference type="NCBI Taxonomy" id="1259157"/>
    <lineage>
        <taxon>Bacteria</taxon>
        <taxon>Bacillati</taxon>
        <taxon>Actinomycetota</taxon>
        <taxon>Actinomycetes</taxon>
        <taxon>Micrococcales</taxon>
        <taxon>Microbacteriaceae</taxon>
        <taxon>Cryobacterium</taxon>
    </lineage>
</organism>
<dbReference type="Pfam" id="PF08240">
    <property type="entry name" value="ADH_N"/>
    <property type="match status" value="1"/>
</dbReference>
<feature type="region of interest" description="Disordered" evidence="2">
    <location>
        <begin position="292"/>
        <end position="348"/>
    </location>
</feature>
<keyword evidence="5" id="KW-1185">Reference proteome</keyword>
<feature type="domain" description="Enoyl reductase (ER)" evidence="3">
    <location>
        <begin position="11"/>
        <end position="276"/>
    </location>
</feature>
<dbReference type="Gene3D" id="3.90.180.10">
    <property type="entry name" value="Medium-chain alcohol dehydrogenases, catalytic domain"/>
    <property type="match status" value="2"/>
</dbReference>
<dbReference type="RefSeq" id="WP_134522497.1">
    <property type="nucleotide sequence ID" value="NZ_SOHH01000037.1"/>
</dbReference>
<gene>
    <name evidence="4" type="ORF">E3T48_03680</name>
</gene>
<evidence type="ECO:0000313" key="5">
    <source>
        <dbReference type="Proteomes" id="UP000298313"/>
    </source>
</evidence>
<accession>A0A4R9BCV3</accession>
<dbReference type="InterPro" id="IPR051603">
    <property type="entry name" value="Zinc-ADH_QOR/CCCR"/>
</dbReference>
<sequence>MTRAVRFSRYGGPDVLQILEVPDPVPGPGEVLVGVVAVGLNPVEAAIREGRFDAEWPARFPVGQGSDFAGIVRQLGVGVSGWKVGDEVMGHTVRGSQAELVAVPATDIVRKPDSLAWEVAGSLYVAGANAWRAVQDVNPHPGRTVLVHAAAGGVGGIAAQLARLRGATVIGTAGPESFDRLRQLGVVPVEYGPGLAARLARLAPNGIDAELDHLGDDSLANLRSADTTETVLLAKIARMVADRQIVVPVAAIYPFDQVQDAYRELEAGHAHGKIVLSLHPVGYARQKVRGVDVRESEATRDEPGRVAGPPAHEVLPPVFGHPRKHPADRATEFTPASAPVRADSGLVP</sequence>
<dbReference type="OrthoDB" id="3727682at2"/>
<evidence type="ECO:0000256" key="2">
    <source>
        <dbReference type="SAM" id="MobiDB-lite"/>
    </source>
</evidence>
<dbReference type="SUPFAM" id="SSF50129">
    <property type="entry name" value="GroES-like"/>
    <property type="match status" value="1"/>
</dbReference>
<dbReference type="AlphaFoldDB" id="A0A4R9BCV3"/>
<reference evidence="4 5" key="1">
    <citation type="submission" date="2019-03" db="EMBL/GenBank/DDBJ databases">
        <title>Genomics of glacier-inhabiting Cryobacterium strains.</title>
        <authorList>
            <person name="Liu Q."/>
            <person name="Xin Y.-H."/>
        </authorList>
    </citation>
    <scope>NUCLEOTIDE SEQUENCE [LARGE SCALE GENOMIC DNA]</scope>
    <source>
        <strain evidence="4 5">Hh4</strain>
    </source>
</reference>
<dbReference type="Gene3D" id="3.40.50.720">
    <property type="entry name" value="NAD(P)-binding Rossmann-like Domain"/>
    <property type="match status" value="2"/>
</dbReference>
<evidence type="ECO:0000313" key="4">
    <source>
        <dbReference type="EMBL" id="TFD81279.1"/>
    </source>
</evidence>
<dbReference type="InterPro" id="IPR036291">
    <property type="entry name" value="NAD(P)-bd_dom_sf"/>
</dbReference>
<keyword evidence="1" id="KW-0521">NADP</keyword>
<dbReference type="CDD" id="cd05289">
    <property type="entry name" value="MDR_like_2"/>
    <property type="match status" value="1"/>
</dbReference>
<dbReference type="InterPro" id="IPR020843">
    <property type="entry name" value="ER"/>
</dbReference>
<dbReference type="InterPro" id="IPR011032">
    <property type="entry name" value="GroES-like_sf"/>
</dbReference>
<evidence type="ECO:0000259" key="3">
    <source>
        <dbReference type="SMART" id="SM00829"/>
    </source>
</evidence>
<comment type="caution">
    <text evidence="4">The sequence shown here is derived from an EMBL/GenBank/DDBJ whole genome shotgun (WGS) entry which is preliminary data.</text>
</comment>
<dbReference type="SUPFAM" id="SSF51735">
    <property type="entry name" value="NAD(P)-binding Rossmann-fold domains"/>
    <property type="match status" value="1"/>
</dbReference>
<dbReference type="GO" id="GO:0016491">
    <property type="term" value="F:oxidoreductase activity"/>
    <property type="evidence" value="ECO:0007669"/>
    <property type="project" value="InterPro"/>
</dbReference>
<feature type="compositionally biased region" description="Basic and acidic residues" evidence="2">
    <location>
        <begin position="292"/>
        <end position="304"/>
    </location>
</feature>